<reference evidence="7" key="3">
    <citation type="submission" date="2025-09" db="UniProtKB">
        <authorList>
            <consortium name="Ensembl"/>
        </authorList>
    </citation>
    <scope>IDENTIFICATION</scope>
</reference>
<dbReference type="SUPFAM" id="SSF56399">
    <property type="entry name" value="ADP-ribosylation"/>
    <property type="match status" value="1"/>
</dbReference>
<dbReference type="CDD" id="cd01439">
    <property type="entry name" value="TCCD_inducible_PARP_like"/>
    <property type="match status" value="1"/>
</dbReference>
<dbReference type="Pfam" id="PF02825">
    <property type="entry name" value="WWE"/>
    <property type="match status" value="1"/>
</dbReference>
<evidence type="ECO:0000256" key="4">
    <source>
        <dbReference type="RuleBase" id="RU362114"/>
    </source>
</evidence>
<feature type="domain" description="PARP catalytic" evidence="6">
    <location>
        <begin position="95"/>
        <end position="292"/>
    </location>
</feature>
<keyword evidence="4" id="KW-0328">Glycosyltransferase</keyword>
<comment type="subcellular location">
    <subcellularLocation>
        <location evidence="1">Nucleus</location>
    </subcellularLocation>
</comment>
<dbReference type="PANTHER" id="PTHR45740">
    <property type="entry name" value="POLY [ADP-RIBOSE] POLYMERASE"/>
    <property type="match status" value="1"/>
</dbReference>
<dbReference type="InterPro" id="IPR012317">
    <property type="entry name" value="Poly(ADP-ribose)pol_cat_dom"/>
</dbReference>
<feature type="domain" description="WWE" evidence="5">
    <location>
        <begin position="2"/>
        <end position="80"/>
    </location>
</feature>
<keyword evidence="4" id="KW-0808">Transferase</keyword>
<dbReference type="Pfam" id="PF00644">
    <property type="entry name" value="PARP"/>
    <property type="match status" value="1"/>
</dbReference>
<evidence type="ECO:0000313" key="8">
    <source>
        <dbReference type="Proteomes" id="UP000694680"/>
    </source>
</evidence>
<dbReference type="Proteomes" id="UP000694680">
    <property type="component" value="Chromosome 6"/>
</dbReference>
<sequence>MDEEEPMDTSETQFYWYFLADCQRWHRFEDHPINPFRSEELEQLYLRNTCHLNIGSFIGIDFSAMKHTDFSTGKERSIKRSPVIIDKSCSCFTAAPVFWEELDPTRSYQLIPLTNQSDEYQTVEKFTKNERLLNNDILSIKRIQNLDLWEFYCRKKIQLMKIHQVKHIEERRLFHGTSTENMDSICKYNFDLRLAGKNGNVYGKGIYFAEYASYADRYSREGKLPGASWGFSTKVMFLARVIVGKSTLGHRHFIKPDDGNDYQSSVDDMTNSKIFVIFDPNQIYPEYLIEYL</sequence>
<protein>
    <recommendedName>
        <fullName evidence="4">Poly [ADP-ribose] polymerase</fullName>
        <shortName evidence="4">PARP</shortName>
        <ecNumber evidence="4">2.4.2.-</ecNumber>
    </recommendedName>
</protein>
<reference evidence="7" key="2">
    <citation type="submission" date="2025-08" db="UniProtKB">
        <authorList>
            <consortium name="Ensembl"/>
        </authorList>
    </citation>
    <scope>IDENTIFICATION</scope>
</reference>
<dbReference type="AlphaFoldDB" id="A0A8C5G5T2"/>
<dbReference type="GO" id="GO:1990404">
    <property type="term" value="F:NAD+-protein mono-ADP-ribosyltransferase activity"/>
    <property type="evidence" value="ECO:0007669"/>
    <property type="project" value="TreeGrafter"/>
</dbReference>
<dbReference type="GO" id="GO:0005634">
    <property type="term" value="C:nucleus"/>
    <property type="evidence" value="ECO:0007669"/>
    <property type="project" value="UniProtKB-SubCell"/>
</dbReference>
<dbReference type="SUPFAM" id="SSF117839">
    <property type="entry name" value="WWE domain"/>
    <property type="match status" value="1"/>
</dbReference>
<comment type="similarity">
    <text evidence="3">Belongs to the ARTD/PARP family.</text>
</comment>
<evidence type="ECO:0000259" key="5">
    <source>
        <dbReference type="PROSITE" id="PS50918"/>
    </source>
</evidence>
<reference evidence="7" key="1">
    <citation type="submission" date="2020-06" db="EMBL/GenBank/DDBJ databases">
        <authorList>
            <consortium name="Wellcome Sanger Institute Data Sharing"/>
        </authorList>
    </citation>
    <scope>NUCLEOTIDE SEQUENCE [LARGE SCALE GENOMIC DNA]</scope>
</reference>
<evidence type="ECO:0000256" key="2">
    <source>
        <dbReference type="ARBA" id="ARBA00023242"/>
    </source>
</evidence>
<evidence type="ECO:0000259" key="6">
    <source>
        <dbReference type="PROSITE" id="PS51059"/>
    </source>
</evidence>
<dbReference type="PANTHER" id="PTHR45740:SF4">
    <property type="entry name" value="PROTEIN MONO-ADP-RIBOSYLTRANSFERASE PARP11"/>
    <property type="match status" value="1"/>
</dbReference>
<gene>
    <name evidence="7" type="primary">LOC114465027</name>
</gene>
<keyword evidence="2" id="KW-0539">Nucleus</keyword>
<dbReference type="PROSITE" id="PS51059">
    <property type="entry name" value="PARP_CATALYTIC"/>
    <property type="match status" value="1"/>
</dbReference>
<accession>A0A8C5G5T2</accession>
<dbReference type="Gene3D" id="3.30.720.50">
    <property type="match status" value="1"/>
</dbReference>
<dbReference type="InterPro" id="IPR037197">
    <property type="entry name" value="WWE_dom_sf"/>
</dbReference>
<organism evidence="7 8">
    <name type="scientific">Gouania willdenowi</name>
    <name type="common">Blunt-snouted clingfish</name>
    <name type="synonym">Lepadogaster willdenowi</name>
    <dbReference type="NCBI Taxonomy" id="441366"/>
    <lineage>
        <taxon>Eukaryota</taxon>
        <taxon>Metazoa</taxon>
        <taxon>Chordata</taxon>
        <taxon>Craniata</taxon>
        <taxon>Vertebrata</taxon>
        <taxon>Euteleostomi</taxon>
        <taxon>Actinopterygii</taxon>
        <taxon>Neopterygii</taxon>
        <taxon>Teleostei</taxon>
        <taxon>Neoteleostei</taxon>
        <taxon>Acanthomorphata</taxon>
        <taxon>Ovalentaria</taxon>
        <taxon>Blenniimorphae</taxon>
        <taxon>Blenniiformes</taxon>
        <taxon>Gobiesocoidei</taxon>
        <taxon>Gobiesocidae</taxon>
        <taxon>Gobiesocinae</taxon>
        <taxon>Gouania</taxon>
    </lineage>
</organism>
<dbReference type="Gene3D" id="3.90.228.10">
    <property type="match status" value="1"/>
</dbReference>
<dbReference type="InterPro" id="IPR004170">
    <property type="entry name" value="WWE_dom"/>
</dbReference>
<evidence type="ECO:0000313" key="7">
    <source>
        <dbReference type="Ensembl" id="ENSGWIP00000016316.1"/>
    </source>
</evidence>
<dbReference type="PROSITE" id="PS50918">
    <property type="entry name" value="WWE"/>
    <property type="match status" value="1"/>
</dbReference>
<proteinExistence type="inferred from homology"/>
<evidence type="ECO:0000256" key="3">
    <source>
        <dbReference type="ARBA" id="ARBA00024347"/>
    </source>
</evidence>
<dbReference type="GO" id="GO:0003950">
    <property type="term" value="F:NAD+ poly-ADP-ribosyltransferase activity"/>
    <property type="evidence" value="ECO:0007669"/>
    <property type="project" value="UniProtKB-UniRule"/>
</dbReference>
<evidence type="ECO:0000256" key="1">
    <source>
        <dbReference type="ARBA" id="ARBA00004123"/>
    </source>
</evidence>
<dbReference type="EC" id="2.4.2.-" evidence="4"/>
<dbReference type="InterPro" id="IPR051712">
    <property type="entry name" value="ARTD-AVP"/>
</dbReference>
<dbReference type="Ensembl" id="ENSGWIT00000018025.1">
    <property type="protein sequence ID" value="ENSGWIP00000016316.1"/>
    <property type="gene ID" value="ENSGWIG00000009161.1"/>
</dbReference>
<keyword evidence="8" id="KW-1185">Reference proteome</keyword>
<keyword evidence="4" id="KW-0520">NAD</keyword>
<name>A0A8C5G5T2_GOUWI</name>